<organism evidence="4 5">
    <name type="scientific">Acinetobacter sichuanensis</name>
    <dbReference type="NCBI Taxonomy" id="2136183"/>
    <lineage>
        <taxon>Bacteria</taxon>
        <taxon>Pseudomonadati</taxon>
        <taxon>Pseudomonadota</taxon>
        <taxon>Gammaproteobacteria</taxon>
        <taxon>Moraxellales</taxon>
        <taxon>Moraxellaceae</taxon>
        <taxon>Acinetobacter</taxon>
    </lineage>
</organism>
<evidence type="ECO:0000313" key="3">
    <source>
        <dbReference type="EMBL" id="MFC2994528.1"/>
    </source>
</evidence>
<gene>
    <name evidence="3" type="ORF">ACFODO_04420</name>
    <name evidence="4" type="ORF">C9E89_004660</name>
</gene>
<accession>A0A371YU07</accession>
<dbReference type="RefSeq" id="WP_107008024.1">
    <property type="nucleotide sequence ID" value="NZ_JBHRSF010000007.1"/>
</dbReference>
<evidence type="ECO:0000259" key="2">
    <source>
        <dbReference type="Pfam" id="PF13569"/>
    </source>
</evidence>
<dbReference type="EMBL" id="JBHRSF010000007">
    <property type="protein sequence ID" value="MFC2994528.1"/>
    <property type="molecule type" value="Genomic_DNA"/>
</dbReference>
<reference evidence="3" key="4">
    <citation type="submission" date="2024-09" db="EMBL/GenBank/DDBJ databases">
        <authorList>
            <person name="Sun Q."/>
            <person name="Mori K."/>
        </authorList>
    </citation>
    <scope>NUCLEOTIDE SEQUENCE</scope>
    <source>
        <strain evidence="3">KCTC 62575</strain>
    </source>
</reference>
<dbReference type="InterPro" id="IPR011989">
    <property type="entry name" value="ARM-like"/>
</dbReference>
<evidence type="ECO:0000313" key="6">
    <source>
        <dbReference type="Proteomes" id="UP001595455"/>
    </source>
</evidence>
<dbReference type="OrthoDB" id="8859114at2"/>
<sequence length="1283" mass="147910">MLNQLMSKIESLFSSPDHKQNNQNQQSTQEVNIEQQATKPQEYNQKLVDTIKPLYEIFKVLNEVDDSLMKNIIPFIIEGTNPQFLLQLSQLPDEKAADLLGYPGTYEWYWTQIQLTKTQEKLKKQSIKSRKQLSDHLFDTLSNEQIRRLGKVYESITQQKNYKELYSPVPVWFHYIVIDALITLQQHHNFSEIGAKKLIKQSWTLEKLHQLLADDEPTLAQHLVVFIFERAGCSSYYADRLDLIFELSDTDAYIAAHLDSLKKEIPNLSVDGQTVFLEYLKRKPEILQQLPELIVKLTIGRSKTIRDLAVSLLSQLNDEDSQHYLQQYLLQGSSKERGFAAELLARLGEQNLVVLEQAYENEKQKAVQQLILMAIQRLKAVNQSSHHESFEIPEFTPLAIRDIPANFTEILHQNHQQLVSKAEIAANAEIEDNKTNSYRSDWAQKRFRRLRNIKATSIDQLLAQINGHTKRSPFESDVDIITHQSKLYNYPEYSLLHALRIHATRHANHIVHWNSIFADLPPAQYDNLDLRQISQALNDTGYENSIRQIAQGMLISSYWHDLHQYIVQSEKIWPFFAEHPEFISEALGLSPSLEESSYSQFEPIKAIKILESFPTIPQQFIPRLLEFALGENKRLRFDAQQALQRLPEIHLRAIEALESGKQEIRVTAIEWLARLQNQDAVEPLYALLKKEKKEVVRAALLTSLEKLGQDISPYLSEKVLLKEAEQGLKAKISSSFTWFDAKTLPEITWKNGKKVNPDIIHWWVVLAEKLKDPKANALFQRYLGLLDEKSQQKLANHLLHSFIQQDTLSPTLEQATEVAVKQAPQNLQSYRDSYQNYGHKYPEYYAHYATITLEEVIEEIKRQQLAIYLGSAIKSKGILALTYPAQGSFAVKTLQDYMKQHYQRRSQIEAMISALSISNDPLIIQLLLSLSRRYRTTSVQNLATELVTEIAERNQWSSDELADRTIPTAGLDEKGVLNLEYGSRLFTAIVDDKDKFVLKNEEGKEVKTLPAARQNDDADLIKEAKALFSSSKKELKQVIDLQTQRLYEAMCSERQWLQNEWFEYLHAHPIVRRLIQRLVWLEVTESGEKIAFRPSDDGCLLNLEDDEIEIQSNSKIQIAHAVLVGKEDAQAWIDHFKDYKVKFLFEQMSHHLPEITDLNSKDISDRKGWITDTFTLRGVVNKLGYQRASIEDAGSFDRYTKPFKQLGIHVQIVFSGSYVPEENIPAVLFELEFDKLGSRSWSSNSLPLSDVPPILLAESYADYLKVADACTGFDPEWEKKTPW</sequence>
<name>A0A371YU07_9GAMM</name>
<comment type="caution">
    <text evidence="4">The sequence shown here is derived from an EMBL/GenBank/DDBJ whole genome shotgun (WGS) entry which is preliminary data.</text>
</comment>
<dbReference type="Gene3D" id="1.25.10.10">
    <property type="entry name" value="Leucine-rich Repeat Variant"/>
    <property type="match status" value="1"/>
</dbReference>
<keyword evidence="6" id="KW-1185">Reference proteome</keyword>
<dbReference type="Proteomes" id="UP000240957">
    <property type="component" value="Unassembled WGS sequence"/>
</dbReference>
<feature type="domain" description="DUF4132" evidence="2">
    <location>
        <begin position="1003"/>
        <end position="1184"/>
    </location>
</feature>
<dbReference type="EMBL" id="PYIX02000004">
    <property type="protein sequence ID" value="RFC84864.1"/>
    <property type="molecule type" value="Genomic_DNA"/>
</dbReference>
<dbReference type="Pfam" id="PF13569">
    <property type="entry name" value="DUF4132"/>
    <property type="match status" value="1"/>
</dbReference>
<dbReference type="Proteomes" id="UP001595455">
    <property type="component" value="Unassembled WGS sequence"/>
</dbReference>
<dbReference type="Pfam" id="PF13646">
    <property type="entry name" value="HEAT_2"/>
    <property type="match status" value="1"/>
</dbReference>
<protein>
    <submittedName>
        <fullName evidence="4">DUF4132 domain-containing protein</fullName>
    </submittedName>
</protein>
<dbReference type="InterPro" id="IPR016024">
    <property type="entry name" value="ARM-type_fold"/>
</dbReference>
<feature type="region of interest" description="Disordered" evidence="1">
    <location>
        <begin position="13"/>
        <end position="38"/>
    </location>
</feature>
<dbReference type="SUPFAM" id="SSF48371">
    <property type="entry name" value="ARM repeat"/>
    <property type="match status" value="1"/>
</dbReference>
<dbReference type="InterPro" id="IPR025406">
    <property type="entry name" value="DUF4132"/>
</dbReference>
<evidence type="ECO:0000313" key="5">
    <source>
        <dbReference type="Proteomes" id="UP000240957"/>
    </source>
</evidence>
<proteinExistence type="predicted"/>
<reference evidence="4 5" key="2">
    <citation type="submission" date="2018-08" db="EMBL/GenBank/DDBJ databases">
        <title>The draft genome of Acinetobacter sichuanensis strain WCHAc060041.</title>
        <authorList>
            <person name="Qin J."/>
            <person name="Feng Y."/>
            <person name="Zong Z."/>
        </authorList>
    </citation>
    <scope>NUCLEOTIDE SEQUENCE [LARGE SCALE GENOMIC DNA]</scope>
    <source>
        <strain evidence="4 5">WCHAc060041</strain>
    </source>
</reference>
<evidence type="ECO:0000313" key="4">
    <source>
        <dbReference type="EMBL" id="RFC84864.1"/>
    </source>
</evidence>
<feature type="compositionally biased region" description="Polar residues" evidence="1">
    <location>
        <begin position="21"/>
        <end position="38"/>
    </location>
</feature>
<evidence type="ECO:0000256" key="1">
    <source>
        <dbReference type="SAM" id="MobiDB-lite"/>
    </source>
</evidence>
<reference evidence="6" key="3">
    <citation type="journal article" date="2019" name="Int. J. Syst. Evol. Microbiol.">
        <title>The Global Catalogue of Microorganisms (GCM) 10K type strain sequencing project: providing services to taxonomists for standard genome sequencing and annotation.</title>
        <authorList>
            <consortium name="The Broad Institute Genomics Platform"/>
            <consortium name="The Broad Institute Genome Sequencing Center for Infectious Disease"/>
            <person name="Wu L."/>
            <person name="Ma J."/>
        </authorList>
    </citation>
    <scope>NUCLEOTIDE SEQUENCE [LARGE SCALE GENOMIC DNA]</scope>
    <source>
        <strain evidence="6">KCTC 62575</strain>
    </source>
</reference>
<reference evidence="3" key="1">
    <citation type="journal article" date="2014" name="Int. J. Syst. Evol. Microbiol.">
        <title>Complete genome of a new Firmicutes species belonging to the dominant human colonic microbiota ('Ruminococcus bicirculans') reveals two chromosomes and a selective capacity to utilize plant glucans.</title>
        <authorList>
            <consortium name="NISC Comparative Sequencing Program"/>
            <person name="Wegmann U."/>
            <person name="Louis P."/>
            <person name="Goesmann A."/>
            <person name="Henrissat B."/>
            <person name="Duncan S.H."/>
            <person name="Flint H.J."/>
        </authorList>
    </citation>
    <scope>NUCLEOTIDE SEQUENCE</scope>
    <source>
        <strain evidence="3">KCTC 62575</strain>
    </source>
</reference>